<dbReference type="PANTHER" id="PTHR43153">
    <property type="entry name" value="ELECTRON TRANSFER FLAVOPROTEIN ALPHA"/>
    <property type="match status" value="1"/>
</dbReference>
<dbReference type="PANTHER" id="PTHR43153:SF1">
    <property type="entry name" value="ELECTRON TRANSFER FLAVOPROTEIN SUBUNIT ALPHA, MITOCHONDRIAL"/>
    <property type="match status" value="1"/>
</dbReference>
<accession>A0A7C4YF88</accession>
<dbReference type="AlphaFoldDB" id="A0A7C4YF88"/>
<dbReference type="GO" id="GO:0050660">
    <property type="term" value="F:flavin adenine dinucleotide binding"/>
    <property type="evidence" value="ECO:0007669"/>
    <property type="project" value="InterPro"/>
</dbReference>
<dbReference type="Pfam" id="PF01012">
    <property type="entry name" value="ETF"/>
    <property type="match status" value="1"/>
</dbReference>
<dbReference type="Gene3D" id="3.40.50.620">
    <property type="entry name" value="HUPs"/>
    <property type="match status" value="1"/>
</dbReference>
<dbReference type="Gene3D" id="3.30.70.20">
    <property type="match status" value="1"/>
</dbReference>
<evidence type="ECO:0000256" key="3">
    <source>
        <dbReference type="ARBA" id="ARBA00022827"/>
    </source>
</evidence>
<dbReference type="InterPro" id="IPR017896">
    <property type="entry name" value="4Fe4S_Fe-S-bd"/>
</dbReference>
<dbReference type="InterPro" id="IPR014730">
    <property type="entry name" value="ETF_a/b_N"/>
</dbReference>
<dbReference type="InterPro" id="IPR014729">
    <property type="entry name" value="Rossmann-like_a/b/a_fold"/>
</dbReference>
<name>A0A7C4YF88_UNCW3</name>
<organism evidence="5">
    <name type="scientific">candidate division WOR-3 bacterium</name>
    <dbReference type="NCBI Taxonomy" id="2052148"/>
    <lineage>
        <taxon>Bacteria</taxon>
        <taxon>Bacteria division WOR-3</taxon>
    </lineage>
</organism>
<protein>
    <submittedName>
        <fullName evidence="5">4Fe-4S dicluster domain-containing protein</fullName>
    </submittedName>
</protein>
<evidence type="ECO:0000313" key="5">
    <source>
        <dbReference type="EMBL" id="HGW91286.1"/>
    </source>
</evidence>
<comment type="caution">
    <text evidence="5">The sequence shown here is derived from an EMBL/GenBank/DDBJ whole genome shotgun (WGS) entry which is preliminary data.</text>
</comment>
<dbReference type="FunFam" id="3.40.50.1220:FF:000001">
    <property type="entry name" value="Electron transfer flavoprotein, alpha subunit"/>
    <property type="match status" value="1"/>
</dbReference>
<reference evidence="5" key="1">
    <citation type="journal article" date="2020" name="mSystems">
        <title>Genome- and Community-Level Interaction Insights into Carbon Utilization and Element Cycling Functions of Hydrothermarchaeota in Hydrothermal Sediment.</title>
        <authorList>
            <person name="Zhou Z."/>
            <person name="Liu Y."/>
            <person name="Xu W."/>
            <person name="Pan J."/>
            <person name="Luo Z.H."/>
            <person name="Li M."/>
        </authorList>
    </citation>
    <scope>NUCLEOTIDE SEQUENCE [LARGE SCALE GENOMIC DNA]</scope>
    <source>
        <strain evidence="5">SpSt-780</strain>
    </source>
</reference>
<dbReference type="SUPFAM" id="SSF52402">
    <property type="entry name" value="Adenine nucleotide alpha hydrolases-like"/>
    <property type="match status" value="1"/>
</dbReference>
<dbReference type="SUPFAM" id="SSF52467">
    <property type="entry name" value="DHS-like NAD/FAD-binding domain"/>
    <property type="match status" value="1"/>
</dbReference>
<gene>
    <name evidence="5" type="ORF">ENV67_01940</name>
</gene>
<sequence>MDIYVIKERCVGCNLCIQSCSYGAIKLVDERHNLEEGLRAKFALRLAVIDKNVCQFEGSCVSACPFNAIVLLREEMKFERKEEYKGVMVFGETRENEIEPHSFEMVGKGRELADKLKCELIGVVLGYGIKEKAKDLIYSGCDRVIVVEHPKLSNFVNEVWSRILKKIVDDFKPSILLASATTLGRTLLPRLAVMLKTGLTADCTELDIDDEGNLIQIRPAWGGSIMAMIKTPEARPQMATVRPRVFKKPEMDKSKNGEIIEYAVEEGLFETKIEYLKFIKDETSKVKLEDAEIIFSGGRGMKCAENFQHLFELAELVQGAVGASRVAVDENWISYIHQVGQTGKTVAPKVYIAFGISGAIQHLAGMQTSDVIIAINKDKEAPIFKVADIGIVGDLFDVIPVLKKKLKERLNK</sequence>
<dbReference type="GO" id="GO:0009055">
    <property type="term" value="F:electron transfer activity"/>
    <property type="evidence" value="ECO:0007669"/>
    <property type="project" value="InterPro"/>
</dbReference>
<dbReference type="InterPro" id="IPR014731">
    <property type="entry name" value="ETF_asu_C"/>
</dbReference>
<evidence type="ECO:0000256" key="2">
    <source>
        <dbReference type="ARBA" id="ARBA00022630"/>
    </source>
</evidence>
<evidence type="ECO:0000259" key="4">
    <source>
        <dbReference type="PROSITE" id="PS51379"/>
    </source>
</evidence>
<dbReference type="EMBL" id="DTHG01000024">
    <property type="protein sequence ID" value="HGW91286.1"/>
    <property type="molecule type" value="Genomic_DNA"/>
</dbReference>
<dbReference type="InterPro" id="IPR001308">
    <property type="entry name" value="ETF_a/FixB"/>
</dbReference>
<dbReference type="Pfam" id="PF00766">
    <property type="entry name" value="ETF_alpha"/>
    <property type="match status" value="1"/>
</dbReference>
<dbReference type="PROSITE" id="PS51379">
    <property type="entry name" value="4FE4S_FER_2"/>
    <property type="match status" value="2"/>
</dbReference>
<dbReference type="SMART" id="SM00893">
    <property type="entry name" value="ETF"/>
    <property type="match status" value="1"/>
</dbReference>
<keyword evidence="3" id="KW-0274">FAD</keyword>
<dbReference type="CDD" id="cd01715">
    <property type="entry name" value="ETF_alpha"/>
    <property type="match status" value="1"/>
</dbReference>
<dbReference type="Gene3D" id="3.40.50.1220">
    <property type="entry name" value="TPP-binding domain"/>
    <property type="match status" value="1"/>
</dbReference>
<proteinExistence type="inferred from homology"/>
<dbReference type="SUPFAM" id="SSF54862">
    <property type="entry name" value="4Fe-4S ferredoxins"/>
    <property type="match status" value="1"/>
</dbReference>
<dbReference type="InterPro" id="IPR029035">
    <property type="entry name" value="DHS-like_NAD/FAD-binding_dom"/>
</dbReference>
<feature type="domain" description="4Fe-4S ferredoxin-type" evidence="4">
    <location>
        <begin position="45"/>
        <end position="74"/>
    </location>
</feature>
<feature type="domain" description="4Fe-4S ferredoxin-type" evidence="4">
    <location>
        <begin position="1"/>
        <end position="30"/>
    </location>
</feature>
<dbReference type="InterPro" id="IPR033947">
    <property type="entry name" value="ETF_alpha_N"/>
</dbReference>
<keyword evidence="2" id="KW-0285">Flavoprotein</keyword>
<dbReference type="Pfam" id="PF12838">
    <property type="entry name" value="Fer4_7"/>
    <property type="match status" value="1"/>
</dbReference>
<evidence type="ECO:0000256" key="1">
    <source>
        <dbReference type="ARBA" id="ARBA00005817"/>
    </source>
</evidence>
<comment type="similarity">
    <text evidence="1">Belongs to the ETF alpha-subunit/FixB family.</text>
</comment>
<dbReference type="GO" id="GO:0033539">
    <property type="term" value="P:fatty acid beta-oxidation using acyl-CoA dehydrogenase"/>
    <property type="evidence" value="ECO:0007669"/>
    <property type="project" value="TreeGrafter"/>
</dbReference>